<reference evidence="3 4" key="1">
    <citation type="submission" date="2020-04" db="EMBL/GenBank/DDBJ databases">
        <authorList>
            <person name="De Canck E."/>
        </authorList>
    </citation>
    <scope>NUCLEOTIDE SEQUENCE [LARGE SCALE GENOMIC DNA]</scope>
    <source>
        <strain evidence="3 4">LMG 29542</strain>
    </source>
</reference>
<evidence type="ECO:0000256" key="1">
    <source>
        <dbReference type="ARBA" id="ARBA00006845"/>
    </source>
</evidence>
<dbReference type="RefSeq" id="WP_175225188.1">
    <property type="nucleotide sequence ID" value="NZ_CADIKH010000003.1"/>
</dbReference>
<sequence length="96" mass="11087">MKLIIDGLQISSEEDFHDAIAKGLALPAWYGKNLDALWDALTGMVDRPVELVWIHAERSKRKLPRYEKIVSLLKDVEKMDHESGREEVFVLRIVEN</sequence>
<dbReference type="Gene3D" id="3.30.370.10">
    <property type="entry name" value="Barstar-like"/>
    <property type="match status" value="1"/>
</dbReference>
<gene>
    <name evidence="3" type="ORF">LMG29542_00844</name>
</gene>
<dbReference type="InterPro" id="IPR035905">
    <property type="entry name" value="Barstar-like_sf"/>
</dbReference>
<keyword evidence="4" id="KW-1185">Reference proteome</keyword>
<name>A0A6J5D6R0_9BURK</name>
<dbReference type="EMBL" id="CADIKH010000003">
    <property type="protein sequence ID" value="CAB3749044.1"/>
    <property type="molecule type" value="Genomic_DNA"/>
</dbReference>
<comment type="similarity">
    <text evidence="1">Belongs to the barstar family.</text>
</comment>
<dbReference type="SUPFAM" id="SSF52038">
    <property type="entry name" value="Barstar-related"/>
    <property type="match status" value="1"/>
</dbReference>
<dbReference type="InterPro" id="IPR000468">
    <property type="entry name" value="Barstar"/>
</dbReference>
<dbReference type="AlphaFoldDB" id="A0A6J5D6R0"/>
<accession>A0A6J5D6R0</accession>
<evidence type="ECO:0000313" key="4">
    <source>
        <dbReference type="Proteomes" id="UP000494363"/>
    </source>
</evidence>
<evidence type="ECO:0000259" key="2">
    <source>
        <dbReference type="Pfam" id="PF01337"/>
    </source>
</evidence>
<organism evidence="3 4">
    <name type="scientific">Paraburkholderia humisilvae</name>
    <dbReference type="NCBI Taxonomy" id="627669"/>
    <lineage>
        <taxon>Bacteria</taxon>
        <taxon>Pseudomonadati</taxon>
        <taxon>Pseudomonadota</taxon>
        <taxon>Betaproteobacteria</taxon>
        <taxon>Burkholderiales</taxon>
        <taxon>Burkholderiaceae</taxon>
        <taxon>Paraburkholderia</taxon>
    </lineage>
</organism>
<dbReference type="Pfam" id="PF01337">
    <property type="entry name" value="Barstar"/>
    <property type="match status" value="1"/>
</dbReference>
<evidence type="ECO:0000313" key="3">
    <source>
        <dbReference type="EMBL" id="CAB3749044.1"/>
    </source>
</evidence>
<protein>
    <recommendedName>
        <fullName evidence="2">Barstar (barnase inhibitor) domain-containing protein</fullName>
    </recommendedName>
</protein>
<feature type="domain" description="Barstar (barnase inhibitor)" evidence="2">
    <location>
        <begin position="3"/>
        <end position="86"/>
    </location>
</feature>
<dbReference type="Proteomes" id="UP000494363">
    <property type="component" value="Unassembled WGS sequence"/>
</dbReference>
<proteinExistence type="inferred from homology"/>